<feature type="chain" id="PRO_5022882705" evidence="1">
    <location>
        <begin position="19"/>
        <end position="434"/>
    </location>
</feature>
<dbReference type="InterPro" id="IPR018391">
    <property type="entry name" value="PQQ_b-propeller_rpt"/>
</dbReference>
<dbReference type="Gene3D" id="2.130.10.10">
    <property type="entry name" value="YVTN repeat-like/Quinoprotein amine dehydrogenase"/>
    <property type="match status" value="1"/>
</dbReference>
<dbReference type="Pfam" id="PF13360">
    <property type="entry name" value="PQQ_2"/>
    <property type="match status" value="1"/>
</dbReference>
<feature type="domain" description="Pyrrolo-quinoline quinone repeat" evidence="2">
    <location>
        <begin position="94"/>
        <end position="341"/>
    </location>
</feature>
<evidence type="ECO:0000259" key="2">
    <source>
        <dbReference type="Pfam" id="PF13360"/>
    </source>
</evidence>
<dbReference type="PANTHER" id="PTHR34512:SF30">
    <property type="entry name" value="OUTER MEMBRANE PROTEIN ASSEMBLY FACTOR BAMB"/>
    <property type="match status" value="1"/>
</dbReference>
<dbReference type="SUPFAM" id="SSF50998">
    <property type="entry name" value="Quinoprotein alcohol dehydrogenase-like"/>
    <property type="match status" value="1"/>
</dbReference>
<proteinExistence type="predicted"/>
<dbReference type="AlphaFoldDB" id="A0A5C5XDW7"/>
<dbReference type="RefSeq" id="WP_146502679.1">
    <property type="nucleotide sequence ID" value="NZ_SJPG01000001.1"/>
</dbReference>
<name>A0A5C5XDW7_9PLAN</name>
<evidence type="ECO:0000256" key="1">
    <source>
        <dbReference type="SAM" id="SignalP"/>
    </source>
</evidence>
<protein>
    <submittedName>
        <fullName evidence="3">Outer membrane protein assembly factor BamB</fullName>
    </submittedName>
</protein>
<accession>A0A5C5XDW7</accession>
<dbReference type="OrthoDB" id="4726955at2"/>
<dbReference type="SMART" id="SM00564">
    <property type="entry name" value="PQQ"/>
    <property type="match status" value="4"/>
</dbReference>
<comment type="caution">
    <text evidence="3">The sequence shown here is derived from an EMBL/GenBank/DDBJ whole genome shotgun (WGS) entry which is preliminary data.</text>
</comment>
<keyword evidence="4" id="KW-1185">Reference proteome</keyword>
<keyword evidence="1" id="KW-0732">Signal</keyword>
<sequence precursor="true">MQRLTFLLVLSLHSIAHAEEWPQWMGPNRDNVWKANGIVSEFNEDGPRILWKAEIGGGYSGPAVADGRVYVTDYVTSDDVKVANFDRKQFSGTERVLCLDEKSGKQIWKHEYPVKYSISYPAGPRCTPNLYKGHVYTLGAEGNLFCFEAKTGNVIWSKNLPEDYNTKTPLWGYAAHPLIDGNKLITLAGGKGSHCIALDLKTGEEIWRTLTSREQGYSPPTIINAGGTRQLVLAHPEGISSVNPETGKEYWTEPYEASNGSIIMSPIHHKNLLYVGGYSNKNILIELDPKKAEAKTVWRDQPRMAISPVNVQPFLIDETIIGLDQNGQMYGIDLPTGERLWETSEPLHSERPLGSGTALIVKHGDRFFLFNEHGELIIAKISREGYEEIDSMKVIEPTNVAFGRDVVWSAPAYANKSAFIRNDNQCIRVDLSAE</sequence>
<dbReference type="InterPro" id="IPR015943">
    <property type="entry name" value="WD40/YVTN_repeat-like_dom_sf"/>
</dbReference>
<dbReference type="Gene3D" id="2.40.10.480">
    <property type="match status" value="1"/>
</dbReference>
<gene>
    <name evidence="3" type="primary">bamB_1</name>
    <name evidence="3" type="ORF">Pan54_12950</name>
</gene>
<evidence type="ECO:0000313" key="4">
    <source>
        <dbReference type="Proteomes" id="UP000316095"/>
    </source>
</evidence>
<evidence type="ECO:0000313" key="3">
    <source>
        <dbReference type="EMBL" id="TWT60581.1"/>
    </source>
</evidence>
<feature type="signal peptide" evidence="1">
    <location>
        <begin position="1"/>
        <end position="18"/>
    </location>
</feature>
<dbReference type="Proteomes" id="UP000316095">
    <property type="component" value="Unassembled WGS sequence"/>
</dbReference>
<dbReference type="InterPro" id="IPR011047">
    <property type="entry name" value="Quinoprotein_ADH-like_sf"/>
</dbReference>
<dbReference type="InterPro" id="IPR002372">
    <property type="entry name" value="PQQ_rpt_dom"/>
</dbReference>
<dbReference type="PANTHER" id="PTHR34512">
    <property type="entry name" value="CELL SURFACE PROTEIN"/>
    <property type="match status" value="1"/>
</dbReference>
<reference evidence="3 4" key="1">
    <citation type="submission" date="2019-02" db="EMBL/GenBank/DDBJ databases">
        <title>Deep-cultivation of Planctomycetes and their phenomic and genomic characterization uncovers novel biology.</title>
        <authorList>
            <person name="Wiegand S."/>
            <person name="Jogler M."/>
            <person name="Boedeker C."/>
            <person name="Pinto D."/>
            <person name="Vollmers J."/>
            <person name="Rivas-Marin E."/>
            <person name="Kohn T."/>
            <person name="Peeters S.H."/>
            <person name="Heuer A."/>
            <person name="Rast P."/>
            <person name="Oberbeckmann S."/>
            <person name="Bunk B."/>
            <person name="Jeske O."/>
            <person name="Meyerdierks A."/>
            <person name="Storesund J.E."/>
            <person name="Kallscheuer N."/>
            <person name="Luecker S."/>
            <person name="Lage O.M."/>
            <person name="Pohl T."/>
            <person name="Merkel B.J."/>
            <person name="Hornburger P."/>
            <person name="Mueller R.-W."/>
            <person name="Bruemmer F."/>
            <person name="Labrenz M."/>
            <person name="Spormann A.M."/>
            <person name="Op Den Camp H."/>
            <person name="Overmann J."/>
            <person name="Amann R."/>
            <person name="Jetten M.S.M."/>
            <person name="Mascher T."/>
            <person name="Medema M.H."/>
            <person name="Devos D.P."/>
            <person name="Kaster A.-K."/>
            <person name="Ovreas L."/>
            <person name="Rohde M."/>
            <person name="Galperin M.Y."/>
            <person name="Jogler C."/>
        </authorList>
    </citation>
    <scope>NUCLEOTIDE SEQUENCE [LARGE SCALE GENOMIC DNA]</scope>
    <source>
        <strain evidence="3 4">Pan54</strain>
    </source>
</reference>
<organism evidence="3 4">
    <name type="scientific">Rubinisphaera italica</name>
    <dbReference type="NCBI Taxonomy" id="2527969"/>
    <lineage>
        <taxon>Bacteria</taxon>
        <taxon>Pseudomonadati</taxon>
        <taxon>Planctomycetota</taxon>
        <taxon>Planctomycetia</taxon>
        <taxon>Planctomycetales</taxon>
        <taxon>Planctomycetaceae</taxon>
        <taxon>Rubinisphaera</taxon>
    </lineage>
</organism>
<dbReference type="EMBL" id="SJPG01000001">
    <property type="protein sequence ID" value="TWT60581.1"/>
    <property type="molecule type" value="Genomic_DNA"/>
</dbReference>